<dbReference type="SMART" id="SM00997">
    <property type="entry name" value="AdoHcyase_NAD"/>
    <property type="match status" value="1"/>
</dbReference>
<comment type="cofactor">
    <cofactor evidence="6 8 9">
        <name>NAD(+)</name>
        <dbReference type="ChEBI" id="CHEBI:57540"/>
    </cofactor>
    <text evidence="6 8 9">Binds 1 NAD(+) per subunit.</text>
</comment>
<dbReference type="HAMAP" id="MF_00563">
    <property type="entry name" value="AdoHcyase"/>
    <property type="match status" value="1"/>
</dbReference>
<feature type="binding site" evidence="6">
    <location>
        <position position="197"/>
    </location>
    <ligand>
        <name>NAD(+)</name>
        <dbReference type="ChEBI" id="CHEBI:57540"/>
    </ligand>
</feature>
<dbReference type="PANTHER" id="PTHR23420:SF0">
    <property type="entry name" value="ADENOSYLHOMOCYSTEINASE"/>
    <property type="match status" value="1"/>
</dbReference>
<evidence type="ECO:0000313" key="12">
    <source>
        <dbReference type="EMBL" id="SKB62660.1"/>
    </source>
</evidence>
<evidence type="ECO:0000256" key="10">
    <source>
        <dbReference type="RuleBase" id="RU004166"/>
    </source>
</evidence>
<keyword evidence="4 6" id="KW-0378">Hydrolase</keyword>
<comment type="subunit">
    <text evidence="2">Homotetramer.</text>
</comment>
<feature type="binding site" evidence="6 8">
    <location>
        <position position="249"/>
    </location>
    <ligand>
        <name>NAD(+)</name>
        <dbReference type="ChEBI" id="CHEBI:57540"/>
    </ligand>
</feature>
<feature type="binding site" evidence="6 8">
    <location>
        <begin position="163"/>
        <end position="165"/>
    </location>
    <ligand>
        <name>NAD(+)</name>
        <dbReference type="ChEBI" id="CHEBI:57540"/>
    </ligand>
</feature>
<proteinExistence type="inferred from homology"/>
<dbReference type="SUPFAM" id="SSF52283">
    <property type="entry name" value="Formate/glycerate dehydrogenase catalytic domain-like"/>
    <property type="match status" value="1"/>
</dbReference>
<feature type="binding site" evidence="6">
    <location>
        <position position="284"/>
    </location>
    <ligand>
        <name>NAD(+)</name>
        <dbReference type="ChEBI" id="CHEBI:57540"/>
    </ligand>
</feature>
<dbReference type="FunFam" id="3.40.50.1480:FF:000007">
    <property type="entry name" value="Adenosylhomocysteinase"/>
    <property type="match status" value="1"/>
</dbReference>
<gene>
    <name evidence="6" type="primary">ahcY</name>
    <name evidence="12" type="ORF">SAMN05661099_1851</name>
</gene>
<dbReference type="NCBIfam" id="TIGR00936">
    <property type="entry name" value="ahcY"/>
    <property type="match status" value="1"/>
</dbReference>
<feature type="binding site" evidence="6">
    <location>
        <begin position="226"/>
        <end position="231"/>
    </location>
    <ligand>
        <name>NAD(+)</name>
        <dbReference type="ChEBI" id="CHEBI:57540"/>
    </ligand>
</feature>
<dbReference type="Pfam" id="PF05221">
    <property type="entry name" value="AdoHcyase"/>
    <property type="match status" value="2"/>
</dbReference>
<sequence length="438" mass="48326">MSSVETTYVPYKVKDISLAEWGRKEIGLAEAEMPGLMSLREEYGPSQPLKGARIAGCLHMTIQTAVLIETLTALGAEVTWSSCNIFSTQDHAAAAIAAAGIQVYAWKGLNEEEFDWCIEQTLHFGPDRKPLNMILDDGGDLTNMVFDRFPELIAEIKGLSEETTTGVHRLYERMKNGTLHLPAINVNDSVTKSKFDNKYGCRESLVDAIRRATDVMMAGKVAVVCGYGDVGKGSAESLSSQGVRVIVTEIDPICALQAAMEGYEVKKLATAIKEADIVVTTTGNCDIVRGEHFLALKDKAIVCNIGHFDNEIDMAWLNENYGNTKVEIKPQVDKYTLNGKDVIVLAEGRLVNLGCATGHPSFVMSNSFTNQTLAQLELWTNTDKYENKVYVLPKYLDEKVARLHLAKIGVELEELDQHQADYIGVPVEGPFKADTYRY</sequence>
<dbReference type="InterPro" id="IPR020082">
    <property type="entry name" value="S-Ado-L-homoCys_hydrolase_CS"/>
</dbReference>
<feature type="binding site" evidence="8">
    <location>
        <position position="359"/>
    </location>
    <ligand>
        <name>NAD(+)</name>
        <dbReference type="ChEBI" id="CHEBI:57540"/>
    </ligand>
</feature>
<evidence type="ECO:0000256" key="4">
    <source>
        <dbReference type="ARBA" id="ARBA00022801"/>
    </source>
</evidence>
<evidence type="ECO:0000256" key="3">
    <source>
        <dbReference type="ARBA" id="ARBA00022563"/>
    </source>
</evidence>
<dbReference type="PANTHER" id="PTHR23420">
    <property type="entry name" value="ADENOSYLHOMOCYSTEINASE"/>
    <property type="match status" value="1"/>
</dbReference>
<feature type="binding site" evidence="6 7">
    <location>
        <position position="137"/>
    </location>
    <ligand>
        <name>substrate</name>
    </ligand>
</feature>
<dbReference type="PROSITE" id="PS00738">
    <property type="entry name" value="ADOHCYASE_1"/>
    <property type="match status" value="1"/>
</dbReference>
<keyword evidence="5 6" id="KW-0520">NAD</keyword>
<comment type="subcellular location">
    <subcellularLocation>
        <location evidence="6">Cytoplasm</location>
    </subcellularLocation>
</comment>
<dbReference type="CDD" id="cd00401">
    <property type="entry name" value="SAHH"/>
    <property type="match status" value="1"/>
</dbReference>
<dbReference type="STRING" id="572036.SAMN05661099_1851"/>
<dbReference type="AlphaFoldDB" id="A0A1T5CTZ6"/>
<dbReference type="GO" id="GO:0005829">
    <property type="term" value="C:cytosol"/>
    <property type="evidence" value="ECO:0007669"/>
    <property type="project" value="TreeGrafter"/>
</dbReference>
<comment type="similarity">
    <text evidence="1 6 10">Belongs to the adenosylhomocysteinase family.</text>
</comment>
<dbReference type="GO" id="GO:0033353">
    <property type="term" value="P:S-adenosylmethionine cycle"/>
    <property type="evidence" value="ECO:0007669"/>
    <property type="project" value="TreeGrafter"/>
</dbReference>
<feature type="domain" description="S-adenosyl-L-homocysteine hydrolase NAD binding" evidence="11">
    <location>
        <begin position="197"/>
        <end position="358"/>
    </location>
</feature>
<dbReference type="NCBIfam" id="NF004005">
    <property type="entry name" value="PRK05476.2-3"/>
    <property type="match status" value="1"/>
</dbReference>
<feature type="binding site" evidence="6 8">
    <location>
        <begin position="305"/>
        <end position="307"/>
    </location>
    <ligand>
        <name>NAD(+)</name>
        <dbReference type="ChEBI" id="CHEBI:57540"/>
    </ligand>
</feature>
<comment type="function">
    <text evidence="6">May play a key role in the regulation of the intracellular concentration of adenosylhomocysteine.</text>
</comment>
<dbReference type="Proteomes" id="UP000189981">
    <property type="component" value="Unassembled WGS sequence"/>
</dbReference>
<dbReference type="FunFam" id="3.40.50.1480:FF:000004">
    <property type="entry name" value="Adenosylhomocysteinase"/>
    <property type="match status" value="1"/>
</dbReference>
<dbReference type="EMBL" id="FUYR01000002">
    <property type="protein sequence ID" value="SKB62660.1"/>
    <property type="molecule type" value="Genomic_DNA"/>
</dbReference>
<comment type="catalytic activity">
    <reaction evidence="6 9">
        <text>S-adenosyl-L-homocysteine + H2O = L-homocysteine + adenosine</text>
        <dbReference type="Rhea" id="RHEA:21708"/>
        <dbReference type="ChEBI" id="CHEBI:15377"/>
        <dbReference type="ChEBI" id="CHEBI:16335"/>
        <dbReference type="ChEBI" id="CHEBI:57856"/>
        <dbReference type="ChEBI" id="CHEBI:58199"/>
        <dbReference type="EC" id="3.13.2.1"/>
    </reaction>
</comment>
<dbReference type="InterPro" id="IPR015878">
    <property type="entry name" value="Ado_hCys_hydrolase_NAD-bd"/>
</dbReference>
<evidence type="ECO:0000256" key="5">
    <source>
        <dbReference type="ARBA" id="ARBA00023027"/>
    </source>
</evidence>
<evidence type="ECO:0000259" key="11">
    <source>
        <dbReference type="SMART" id="SM00997"/>
    </source>
</evidence>
<dbReference type="SUPFAM" id="SSF51735">
    <property type="entry name" value="NAD(P)-binding Rossmann-fold domains"/>
    <property type="match status" value="1"/>
</dbReference>
<evidence type="ECO:0000256" key="2">
    <source>
        <dbReference type="ARBA" id="ARBA00011881"/>
    </source>
</evidence>
<feature type="binding site" evidence="8">
    <location>
        <begin position="228"/>
        <end position="233"/>
    </location>
    <ligand>
        <name>NAD(+)</name>
        <dbReference type="ChEBI" id="CHEBI:57540"/>
    </ligand>
</feature>
<feature type="binding site" evidence="6 7">
    <location>
        <position position="192"/>
    </location>
    <ligand>
        <name>substrate</name>
    </ligand>
</feature>
<dbReference type="SMART" id="SM00996">
    <property type="entry name" value="AdoHcyase"/>
    <property type="match status" value="1"/>
</dbReference>
<name>A0A1T5CTZ6_9SPHI</name>
<dbReference type="InterPro" id="IPR000043">
    <property type="entry name" value="Adenosylhomocysteinase-like"/>
</dbReference>
<keyword evidence="3 6" id="KW-0554">One-carbon metabolism</keyword>
<evidence type="ECO:0000256" key="6">
    <source>
        <dbReference type="HAMAP-Rule" id="MF_00563"/>
    </source>
</evidence>
<evidence type="ECO:0000256" key="8">
    <source>
        <dbReference type="PIRSR" id="PIRSR001109-2"/>
    </source>
</evidence>
<reference evidence="13" key="1">
    <citation type="submission" date="2017-02" db="EMBL/GenBank/DDBJ databases">
        <authorList>
            <person name="Varghese N."/>
            <person name="Submissions S."/>
        </authorList>
    </citation>
    <scope>NUCLEOTIDE SEQUENCE [LARGE SCALE GENOMIC DNA]</scope>
    <source>
        <strain evidence="13">DSM 22385</strain>
    </source>
</reference>
<keyword evidence="6" id="KW-0963">Cytoplasm</keyword>
<dbReference type="GO" id="GO:0006730">
    <property type="term" value="P:one-carbon metabolic process"/>
    <property type="evidence" value="ECO:0007669"/>
    <property type="project" value="UniProtKB-UniRule"/>
</dbReference>
<comment type="pathway">
    <text evidence="6 9">Amino-acid biosynthesis; L-homocysteine biosynthesis; L-homocysteine from S-adenosyl-L-homocysteine: step 1/1.</text>
</comment>
<evidence type="ECO:0000256" key="9">
    <source>
        <dbReference type="RuleBase" id="RU000548"/>
    </source>
</evidence>
<dbReference type="GO" id="GO:0004013">
    <property type="term" value="F:adenosylhomocysteinase activity"/>
    <property type="evidence" value="ECO:0007669"/>
    <property type="project" value="UniProtKB-UniRule"/>
</dbReference>
<dbReference type="OrthoDB" id="9802717at2"/>
<accession>A0A1T5CTZ6</accession>
<evidence type="ECO:0000313" key="13">
    <source>
        <dbReference type="Proteomes" id="UP000189981"/>
    </source>
</evidence>
<feature type="binding site" evidence="6 8">
    <location>
        <position position="352"/>
    </location>
    <ligand>
        <name>NAD(+)</name>
        <dbReference type="ChEBI" id="CHEBI:57540"/>
    </ligand>
</feature>
<dbReference type="InterPro" id="IPR036291">
    <property type="entry name" value="NAD(P)-bd_dom_sf"/>
</dbReference>
<protein>
    <recommendedName>
        <fullName evidence="6">Adenosylhomocysteinase</fullName>
        <ecNumber evidence="6">3.13.2.1</ecNumber>
    </recommendedName>
    <alternativeName>
        <fullName evidence="6">S-adenosyl-L-homocysteine hydrolase</fullName>
        <shortName evidence="6">AdoHcyase</shortName>
    </alternativeName>
</protein>
<dbReference type="InterPro" id="IPR042172">
    <property type="entry name" value="Adenosylhomocyst_ase-like_sf"/>
</dbReference>
<dbReference type="PROSITE" id="PS00739">
    <property type="entry name" value="ADOHCYASE_2"/>
    <property type="match status" value="1"/>
</dbReference>
<dbReference type="EC" id="3.13.2.1" evidence="6"/>
<dbReference type="Pfam" id="PF00670">
    <property type="entry name" value="AdoHcyase_NAD"/>
    <property type="match status" value="1"/>
</dbReference>
<evidence type="ECO:0000256" key="1">
    <source>
        <dbReference type="ARBA" id="ARBA00007122"/>
    </source>
</evidence>
<dbReference type="RefSeq" id="WP_079702409.1">
    <property type="nucleotide sequence ID" value="NZ_FUYR01000002.1"/>
</dbReference>
<dbReference type="Gene3D" id="3.40.50.720">
    <property type="entry name" value="NAD(P)-binding Rossmann-like Domain"/>
    <property type="match status" value="1"/>
</dbReference>
<feature type="binding site" evidence="6 7">
    <location>
        <position position="61"/>
    </location>
    <ligand>
        <name>substrate</name>
    </ligand>
</feature>
<dbReference type="PIRSF" id="PIRSF001109">
    <property type="entry name" value="Ad_hcy_hydrolase"/>
    <property type="match status" value="1"/>
</dbReference>
<keyword evidence="13" id="KW-1185">Reference proteome</keyword>
<feature type="binding site" evidence="6 7">
    <location>
        <position position="162"/>
    </location>
    <ligand>
        <name>substrate</name>
    </ligand>
</feature>
<organism evidence="12 13">
    <name type="scientific">Daejeonella lutea</name>
    <dbReference type="NCBI Taxonomy" id="572036"/>
    <lineage>
        <taxon>Bacteria</taxon>
        <taxon>Pseudomonadati</taxon>
        <taxon>Bacteroidota</taxon>
        <taxon>Sphingobacteriia</taxon>
        <taxon>Sphingobacteriales</taxon>
        <taxon>Sphingobacteriaceae</taxon>
        <taxon>Daejeonella</taxon>
    </lineage>
</organism>
<feature type="binding site" evidence="6 7">
    <location>
        <position position="196"/>
    </location>
    <ligand>
        <name>substrate</name>
    </ligand>
</feature>
<dbReference type="GO" id="GO:0071269">
    <property type="term" value="P:L-homocysteine biosynthetic process"/>
    <property type="evidence" value="ECO:0007669"/>
    <property type="project" value="UniProtKB-UniRule"/>
</dbReference>
<dbReference type="FunFam" id="3.40.50.720:FF:000004">
    <property type="entry name" value="Adenosylhomocysteinase"/>
    <property type="match status" value="1"/>
</dbReference>
<dbReference type="UniPathway" id="UPA00314">
    <property type="reaction ID" value="UER00076"/>
</dbReference>
<evidence type="ECO:0000256" key="7">
    <source>
        <dbReference type="PIRSR" id="PIRSR001109-1"/>
    </source>
</evidence>
<dbReference type="Gene3D" id="3.40.50.1480">
    <property type="entry name" value="Adenosylhomocysteinase-like"/>
    <property type="match status" value="3"/>
</dbReference>